<dbReference type="PATRIC" id="fig|1003195.29.peg.7258"/>
<accession>G8XGK4</accession>
<dbReference type="GO" id="GO:0005975">
    <property type="term" value="P:carbohydrate metabolic process"/>
    <property type="evidence" value="ECO:0007669"/>
    <property type="project" value="InterPro"/>
</dbReference>
<keyword evidence="3" id="KW-1185">Reference proteome</keyword>
<feature type="region of interest" description="Disordered" evidence="1">
    <location>
        <begin position="193"/>
        <end position="286"/>
    </location>
</feature>
<dbReference type="EMBL" id="CP003229">
    <property type="protein sequence ID" value="AEW99653.1"/>
    <property type="molecule type" value="Genomic_DNA"/>
</dbReference>
<feature type="compositionally biased region" description="Basic and acidic residues" evidence="1">
    <location>
        <begin position="236"/>
        <end position="259"/>
    </location>
</feature>
<evidence type="ECO:0000256" key="1">
    <source>
        <dbReference type="SAM" id="MobiDB-lite"/>
    </source>
</evidence>
<evidence type="ECO:0000313" key="2">
    <source>
        <dbReference type="EMBL" id="AEW99653.1"/>
    </source>
</evidence>
<geneLocation type="plasmid" evidence="2 3">
    <name>pSCATT</name>
</geneLocation>
<keyword evidence="2" id="KW-0614">Plasmid</keyword>
<dbReference type="Gene3D" id="3.20.20.70">
    <property type="entry name" value="Aldolase class I"/>
    <property type="match status" value="1"/>
</dbReference>
<evidence type="ECO:0000313" key="3">
    <source>
        <dbReference type="Proteomes" id="UP000007842"/>
    </source>
</evidence>
<dbReference type="KEGG" id="scy:SCATT_p14600"/>
<sequence>MSRNSVDACIAVAHRFGQPLMLIPSRRQIEAAELGGGYVEGWTTEQFARYVREQDPKGLVLLCRDHGGPYQLPRERSDRIGAEQAMRSALDSFREDIRNGFDLLHIDTSMDRQGPAPFAVAADRLVALYGECWEAARSADRRILFEIGFEDQGTDTNDPGEFRDQIRDVLARLESAGLPAPTFAVAQTGTKVLETGNTGGPGPGRFRDGARLPHRHRLADPPPSGAAARQLGAPGRRYDGQHRTARPGDRGGPGDDRARHALPAGLARRADRPGRAARPPGHVPCRRMTAAGASASLPVRAVPAVPHQPQHEVALPGRPGDHRPHLRVELDAEFQLDRTGAYRHRLEPVQRDLGGGAHLVEALRERTHRGGRDLRRPGGAHDTGIGLLHLDHHLGRPLPR</sequence>
<dbReference type="GO" id="GO:0016301">
    <property type="term" value="F:kinase activity"/>
    <property type="evidence" value="ECO:0007669"/>
    <property type="project" value="UniProtKB-KW"/>
</dbReference>
<feature type="region of interest" description="Disordered" evidence="1">
    <location>
        <begin position="368"/>
        <end position="388"/>
    </location>
</feature>
<organism evidence="2 3">
    <name type="scientific">Streptantibioticus cattleyicolor (strain ATCC 35852 / DSM 46488 / JCM 4925 / NBRC 14057 / NRRL 8057)</name>
    <name type="common">Streptomyces cattleya</name>
    <dbReference type="NCBI Taxonomy" id="1003195"/>
    <lineage>
        <taxon>Bacteria</taxon>
        <taxon>Bacillati</taxon>
        <taxon>Actinomycetota</taxon>
        <taxon>Actinomycetes</taxon>
        <taxon>Kitasatosporales</taxon>
        <taxon>Streptomycetaceae</taxon>
        <taxon>Streptantibioticus</taxon>
    </lineage>
</organism>
<dbReference type="InterPro" id="IPR013785">
    <property type="entry name" value="Aldolase_TIM"/>
</dbReference>
<keyword evidence="2" id="KW-0418">Kinase</keyword>
<reference evidence="3" key="1">
    <citation type="submission" date="2011-12" db="EMBL/GenBank/DDBJ databases">
        <title>Complete genome sequence of Streptomyces cattleya strain DSM 46488.</title>
        <authorList>
            <person name="Ou H.-Y."/>
            <person name="Li P."/>
            <person name="Zhao C."/>
            <person name="O'Hagan D."/>
            <person name="Deng Z."/>
        </authorList>
    </citation>
    <scope>NUCLEOTIDE SEQUENCE [LARGE SCALE GENOMIC DNA]</scope>
    <source>
        <strain evidence="3">ATCC 35852 / DSM 46488 / JCM 4925 / NBRC 14057 / NRRL 8057</strain>
        <plasmid evidence="3">Plasmid pSCATT</plasmid>
    </source>
</reference>
<gene>
    <name evidence="2" type="ordered locus">SCATT_p14600</name>
</gene>
<dbReference type="AlphaFoldDB" id="G8XGK4"/>
<protein>
    <submittedName>
        <fullName evidence="2">Putative tagatose 6-phosphate kinase-like protein</fullName>
    </submittedName>
</protein>
<proteinExistence type="predicted"/>
<name>G8XGK4_STREN</name>
<dbReference type="SUPFAM" id="SSF51569">
    <property type="entry name" value="Aldolase"/>
    <property type="match status" value="1"/>
</dbReference>
<dbReference type="Proteomes" id="UP000007842">
    <property type="component" value="Plasmid pSCATT"/>
</dbReference>
<dbReference type="HOGENOM" id="CLU_688708_0_0_11"/>
<keyword evidence="2" id="KW-0808">Transferase</keyword>